<name>A0A9D2SHI7_9FIRM</name>
<dbReference type="Pfam" id="PF14305">
    <property type="entry name" value="ATPgrasp_TupA"/>
    <property type="match status" value="1"/>
</dbReference>
<evidence type="ECO:0000313" key="1">
    <source>
        <dbReference type="EMBL" id="HJC06756.1"/>
    </source>
</evidence>
<dbReference type="Proteomes" id="UP000823910">
    <property type="component" value="Unassembled WGS sequence"/>
</dbReference>
<proteinExistence type="predicted"/>
<accession>A0A9D2SHI7</accession>
<protein>
    <submittedName>
        <fullName evidence="1">Glycosyltransferase</fullName>
    </submittedName>
</protein>
<gene>
    <name evidence="1" type="ORF">H9704_11495</name>
</gene>
<dbReference type="AlphaFoldDB" id="A0A9D2SHI7"/>
<dbReference type="InterPro" id="IPR029465">
    <property type="entry name" value="ATPgrasp_TupA"/>
</dbReference>
<comment type="caution">
    <text evidence="1">The sequence shown here is derived from an EMBL/GenBank/DDBJ whole genome shotgun (WGS) entry which is preliminary data.</text>
</comment>
<evidence type="ECO:0000313" key="2">
    <source>
        <dbReference type="Proteomes" id="UP000823910"/>
    </source>
</evidence>
<reference evidence="1" key="2">
    <citation type="submission" date="2021-04" db="EMBL/GenBank/DDBJ databases">
        <authorList>
            <person name="Gilroy R."/>
        </authorList>
    </citation>
    <scope>NUCLEOTIDE SEQUENCE</scope>
    <source>
        <strain evidence="1">CHK180-15479</strain>
    </source>
</reference>
<reference evidence="1" key="1">
    <citation type="journal article" date="2021" name="PeerJ">
        <title>Extensive microbial diversity within the chicken gut microbiome revealed by metagenomics and culture.</title>
        <authorList>
            <person name="Gilroy R."/>
            <person name="Ravi A."/>
            <person name="Getino M."/>
            <person name="Pursley I."/>
            <person name="Horton D.L."/>
            <person name="Alikhan N.F."/>
            <person name="Baker D."/>
            <person name="Gharbi K."/>
            <person name="Hall N."/>
            <person name="Watson M."/>
            <person name="Adriaenssens E.M."/>
            <person name="Foster-Nyarko E."/>
            <person name="Jarju S."/>
            <person name="Secka A."/>
            <person name="Antonio M."/>
            <person name="Oren A."/>
            <person name="Chaudhuri R.R."/>
            <person name="La Ragione R."/>
            <person name="Hildebrand F."/>
            <person name="Pallen M.J."/>
        </authorList>
    </citation>
    <scope>NUCLEOTIDE SEQUENCE</scope>
    <source>
        <strain evidence="1">CHK180-15479</strain>
    </source>
</reference>
<sequence>MNNLKKNILLAPFNLLYKISPELELKLLFRIKQGYRLNLSAPRTYNEKLQWIKLYDHNPLIPKCCDKYMVRQYVEDQGCKEILNHLLWHGFEPANIPFDELPEKYVIKVTHGSTFNIIQDGTLQISRKEVIDKCRRWLKAKYLPCYGEWFYGIEKPRIIIENFIESQDDEQLRDYKVFCFNGRARMIRVDTERFTNHKMDFFDTNWNRIQGARVGYPVSGRVFPKPAVLNELLSYAEVLSKPFYHARVDFYIVGERIYFGELTFTNGAGFGRFSTYDFDLMIGDWLRLDKQQETTDL</sequence>
<organism evidence="1 2">
    <name type="scientific">Candidatus Enterocloster excrementipullorum</name>
    <dbReference type="NCBI Taxonomy" id="2838559"/>
    <lineage>
        <taxon>Bacteria</taxon>
        <taxon>Bacillati</taxon>
        <taxon>Bacillota</taxon>
        <taxon>Clostridia</taxon>
        <taxon>Lachnospirales</taxon>
        <taxon>Lachnospiraceae</taxon>
        <taxon>Enterocloster</taxon>
    </lineage>
</organism>
<dbReference type="EMBL" id="DWWT01000059">
    <property type="protein sequence ID" value="HJC06756.1"/>
    <property type="molecule type" value="Genomic_DNA"/>
</dbReference>